<name>A0ACC2NI94_9HYME</name>
<evidence type="ECO:0000313" key="2">
    <source>
        <dbReference type="Proteomes" id="UP001239111"/>
    </source>
</evidence>
<gene>
    <name evidence="1" type="ORF">QAD02_001892</name>
</gene>
<organism evidence="1 2">
    <name type="scientific">Eretmocerus hayati</name>
    <dbReference type="NCBI Taxonomy" id="131215"/>
    <lineage>
        <taxon>Eukaryota</taxon>
        <taxon>Metazoa</taxon>
        <taxon>Ecdysozoa</taxon>
        <taxon>Arthropoda</taxon>
        <taxon>Hexapoda</taxon>
        <taxon>Insecta</taxon>
        <taxon>Pterygota</taxon>
        <taxon>Neoptera</taxon>
        <taxon>Endopterygota</taxon>
        <taxon>Hymenoptera</taxon>
        <taxon>Apocrita</taxon>
        <taxon>Proctotrupomorpha</taxon>
        <taxon>Chalcidoidea</taxon>
        <taxon>Aphelinidae</taxon>
        <taxon>Aphelininae</taxon>
        <taxon>Eretmocerus</taxon>
    </lineage>
</organism>
<sequence>MDFSVHSDLDWSPDQIRAYVDAGFEVNHVFDNGTTLLGLATHFGSYDVVQYLLDHGADPAVGVGMSETGGPVFAAIRADRSDILELLLRTSDSIALVNQNPEFVRAAVYDGTIQTVQVLLKYGLDPHMQFTSLHEYETILIAAARNGCSPLVHALIKAGAKVTATDHDGHTCLHFAVMQEDVPMTSAVLKAGADPNIFDRNGVSVLAYAIRTCNSDVIEVLLSAGCNPDIIDAHGMKGKSLQAALWSNQLHLFWRLIETGANVNFVNYHRESVLDTCLECLFDNRYDSATCGLLFQILVRRGGSIHKMRSFPFIPLAIFQFGSCSLLQSLIDCGLSIRTDFVPDPDDLPLHLALDNPNEGFLQSLIETHNLDIEKRDRFSCTVFFQACMNMQLAQMKLLYRLGANVNVCNSENVTSLQCTILPDVISQCFQWLCPICSLDIFLQTLRYVVSVGNTLYQIFMLKFIALVDSCCPLADLDCKILSVSNCSLAIYQSCQNELAQTQILSFDGVSIYDLFFINKESLLARNKIVQIGMAGPEMSHLFPIYWKDLHDKFIVASKHQNIIEKAGQSLCHLLQCEYSSNHIAIELICSYLDPKDLVNLCSL</sequence>
<evidence type="ECO:0000313" key="1">
    <source>
        <dbReference type="EMBL" id="KAJ8670633.1"/>
    </source>
</evidence>
<dbReference type="EMBL" id="CM056743">
    <property type="protein sequence ID" value="KAJ8670633.1"/>
    <property type="molecule type" value="Genomic_DNA"/>
</dbReference>
<accession>A0ACC2NI94</accession>
<comment type="caution">
    <text evidence="1">The sequence shown here is derived from an EMBL/GenBank/DDBJ whole genome shotgun (WGS) entry which is preliminary data.</text>
</comment>
<dbReference type="Proteomes" id="UP001239111">
    <property type="component" value="Chromosome 3"/>
</dbReference>
<reference evidence="1" key="1">
    <citation type="submission" date="2023-04" db="EMBL/GenBank/DDBJ databases">
        <title>A chromosome-level genome assembly of the parasitoid wasp Eretmocerus hayati.</title>
        <authorList>
            <person name="Zhong Y."/>
            <person name="Liu S."/>
            <person name="Liu Y."/>
        </authorList>
    </citation>
    <scope>NUCLEOTIDE SEQUENCE</scope>
    <source>
        <strain evidence="1">ZJU_SS_LIU_2023</strain>
    </source>
</reference>
<keyword evidence="2" id="KW-1185">Reference proteome</keyword>
<protein>
    <submittedName>
        <fullName evidence="1">Uncharacterized protein</fullName>
    </submittedName>
</protein>
<proteinExistence type="predicted"/>